<reference evidence="1 2" key="1">
    <citation type="submission" date="2014-11" db="EMBL/GenBank/DDBJ databases">
        <title>Complete genome sequence of vB_YenM_TG1, a broad host range bacteriophage which infects Yersinia enterocolitica.</title>
        <authorList>
            <person name="Leon-Velarde C.G."/>
            <person name="Kropinski A.M."/>
            <person name="Chen S."/>
            <person name="Griffiths M.W."/>
            <person name="Odumeru J.A."/>
        </authorList>
    </citation>
    <scope>NUCLEOTIDE SEQUENCE [LARGE SCALE GENOMIC DNA]</scope>
</reference>
<sequence>MDISIYKDKNGNLNKNWKRIHKENPSIIDGIISIYSDPKTKLILALNNLDELPKCKKCDKELPIEKIMAEYCSRKCSASCQLVKDKKLSSIDIESRNKKISESLKGKPTDKTWVTRKKKYGETGFSSSGINAIKNNSILSLIKREQTCLNRYGVKNPFQIDTVKASISLKQSISNSSRTHLPEWLYDKEKFSEKYKSIGLHGISLETGCGLNLLYGLTFEYNLRDKNISVAEIELKEFINSLGFACETSRKIIAPFELDIYIPEKNLAIEFNGIYWHSSGSKEEDMHKRNYHLNKTELCESKGIQLLHIFENEWLDNTKREIWKSVIKVKLGKATKIHARKCKIKQVSYNDAKKFCELNHLQGHAVFTEAKGLYYEDDLVQLITIGKGRYQNKPELLRMCSKLNTVVQGGASRLLKGVYCVSYANRRWSQGNVYNAIGMKQIRVTKPCDYYIDKGKLFHRSSFMKHLLDKKLDNYNPELTAVENCYNNKIRRIWDSGNLVFESI</sequence>
<evidence type="ECO:0000313" key="2">
    <source>
        <dbReference type="Proteomes" id="UP000031805"/>
    </source>
</evidence>
<organism evidence="1 2">
    <name type="scientific">Yersinia phage vB_YenM_TG1</name>
    <dbReference type="NCBI Taxonomy" id="1589265"/>
    <lineage>
        <taxon>Viruses</taxon>
        <taxon>Duplodnaviria</taxon>
        <taxon>Heunggongvirae</taxon>
        <taxon>Uroviricota</taxon>
        <taxon>Caudoviricetes</taxon>
        <taxon>Pantevenvirales</taxon>
        <taxon>Straboviridae</taxon>
        <taxon>Tevenvirinae</taxon>
        <taxon>Tegunavirus</taxon>
        <taxon>Tegunavirus yenmtg1</taxon>
    </lineage>
</organism>
<dbReference type="SUPFAM" id="SSF52980">
    <property type="entry name" value="Restriction endonuclease-like"/>
    <property type="match status" value="1"/>
</dbReference>
<dbReference type="Gene3D" id="3.40.960.10">
    <property type="entry name" value="VSR Endonuclease"/>
    <property type="match status" value="1"/>
</dbReference>
<dbReference type="EMBL" id="KP202158">
    <property type="protein sequence ID" value="AJD81986.1"/>
    <property type="molecule type" value="Genomic_DNA"/>
</dbReference>
<dbReference type="RefSeq" id="YP_009200437.1">
    <property type="nucleotide sequence ID" value="NC_028820.1"/>
</dbReference>
<evidence type="ECO:0000313" key="1">
    <source>
        <dbReference type="EMBL" id="AJD81986.1"/>
    </source>
</evidence>
<name>A0A0B5A4L0_9CAUD</name>
<accession>A0A0B5A4L0</accession>
<dbReference type="GeneID" id="26627500"/>
<dbReference type="KEGG" id="vg:26627500"/>
<gene>
    <name evidence="1" type="ORF">YenMTG1_176</name>
</gene>
<dbReference type="InterPro" id="IPR011335">
    <property type="entry name" value="Restrct_endonuc-II-like"/>
</dbReference>
<proteinExistence type="predicted"/>
<dbReference type="CDD" id="cd22328">
    <property type="entry name" value="Hef-like"/>
    <property type="match status" value="1"/>
</dbReference>
<dbReference type="Proteomes" id="UP000031805">
    <property type="component" value="Segment"/>
</dbReference>
<protein>
    <recommendedName>
        <fullName evidence="3">Hef-like homing endonuclease</fullName>
    </recommendedName>
</protein>
<evidence type="ECO:0008006" key="3">
    <source>
        <dbReference type="Google" id="ProtNLM"/>
    </source>
</evidence>
<keyword evidence="2" id="KW-1185">Reference proteome</keyword>